<dbReference type="InterPro" id="IPR013595">
    <property type="entry name" value="Pept_S33_TAP-like_C"/>
</dbReference>
<dbReference type="SUPFAM" id="SSF53474">
    <property type="entry name" value="alpha/beta-Hydrolases"/>
    <property type="match status" value="1"/>
</dbReference>
<dbReference type="InterPro" id="IPR051601">
    <property type="entry name" value="Serine_prot/Carboxylest_S33"/>
</dbReference>
<dbReference type="Proteomes" id="UP001519363">
    <property type="component" value="Unassembled WGS sequence"/>
</dbReference>
<keyword evidence="3" id="KW-0378">Hydrolase</keyword>
<dbReference type="Gene3D" id="3.40.50.1820">
    <property type="entry name" value="alpha/beta hydrolase"/>
    <property type="match status" value="1"/>
</dbReference>
<dbReference type="PANTHER" id="PTHR43248">
    <property type="entry name" value="2-SUCCINYL-6-HYDROXY-2,4-CYCLOHEXADIENE-1-CARBOXYLATE SYNTHASE"/>
    <property type="match status" value="1"/>
</dbReference>
<evidence type="ECO:0000313" key="5">
    <source>
        <dbReference type="EMBL" id="MBP2475135.1"/>
    </source>
</evidence>
<proteinExistence type="inferred from homology"/>
<comment type="caution">
    <text evidence="5">The sequence shown here is derived from an EMBL/GenBank/DDBJ whole genome shotgun (WGS) entry which is preliminary data.</text>
</comment>
<evidence type="ECO:0000256" key="2">
    <source>
        <dbReference type="ARBA" id="ARBA00022729"/>
    </source>
</evidence>
<reference evidence="5 6" key="1">
    <citation type="submission" date="2021-03" db="EMBL/GenBank/DDBJ databases">
        <title>Sequencing the genomes of 1000 actinobacteria strains.</title>
        <authorList>
            <person name="Klenk H.-P."/>
        </authorList>
    </citation>
    <scope>NUCLEOTIDE SEQUENCE [LARGE SCALE GENOMIC DNA]</scope>
    <source>
        <strain evidence="5 6">DSM 44580</strain>
    </source>
</reference>
<evidence type="ECO:0000259" key="4">
    <source>
        <dbReference type="Pfam" id="PF08386"/>
    </source>
</evidence>
<evidence type="ECO:0000256" key="3">
    <source>
        <dbReference type="ARBA" id="ARBA00022801"/>
    </source>
</evidence>
<dbReference type="EMBL" id="JAGIOO010000001">
    <property type="protein sequence ID" value="MBP2475135.1"/>
    <property type="molecule type" value="Genomic_DNA"/>
</dbReference>
<keyword evidence="6" id="KW-1185">Reference proteome</keyword>
<name>A0ABS5AHH1_9PSEU</name>
<accession>A0ABS5AHH1</accession>
<dbReference type="PANTHER" id="PTHR43248:SF29">
    <property type="entry name" value="TRIPEPTIDYL AMINOPEPTIDASE"/>
    <property type="match status" value="1"/>
</dbReference>
<evidence type="ECO:0000256" key="1">
    <source>
        <dbReference type="ARBA" id="ARBA00010088"/>
    </source>
</evidence>
<organism evidence="5 6">
    <name type="scientific">Crossiella equi</name>
    <dbReference type="NCBI Taxonomy" id="130796"/>
    <lineage>
        <taxon>Bacteria</taxon>
        <taxon>Bacillati</taxon>
        <taxon>Actinomycetota</taxon>
        <taxon>Actinomycetes</taxon>
        <taxon>Pseudonocardiales</taxon>
        <taxon>Pseudonocardiaceae</taxon>
        <taxon>Crossiella</taxon>
    </lineage>
</organism>
<feature type="domain" description="Peptidase S33 tripeptidyl aminopeptidase-like C-terminal" evidence="4">
    <location>
        <begin position="350"/>
        <end position="452"/>
    </location>
</feature>
<evidence type="ECO:0000313" key="6">
    <source>
        <dbReference type="Proteomes" id="UP001519363"/>
    </source>
</evidence>
<keyword evidence="2" id="KW-0732">Signal</keyword>
<dbReference type="RefSeq" id="WP_158103471.1">
    <property type="nucleotide sequence ID" value="NZ_JAGIOO010000001.1"/>
</dbReference>
<dbReference type="Pfam" id="PF08386">
    <property type="entry name" value="Abhydrolase_4"/>
    <property type="match status" value="1"/>
</dbReference>
<comment type="similarity">
    <text evidence="1">Belongs to the peptidase S33 family.</text>
</comment>
<dbReference type="InterPro" id="IPR029058">
    <property type="entry name" value="AB_hydrolase_fold"/>
</dbReference>
<sequence length="454" mass="48544">MDCDGDPATPLECTTLRAPLDYRAPGGATVDLAVSRVKAADPAKRRGVLLVNPGGPGGSGLDMPLGLLQGFPKEVLARYDLIGFDPRFVGKSSPLGCGFTGSVFDGLWPRLPGPGGFAAEAREAKRVAEQCWAKAGDRLPHATTRNVARDLDLVRAALGEPRISFYGGSYGTYLGAVYGQLFPARVDRMVLDGAINPDKVWHGMNKGWGPAAEAGFTDWAGWAATQDAKYHFGTTAEAVKAHFYALGKALDTKPVSYKEIRFDGNTLREASRLFMYSDHNDPLLAALVADLADGQLTDPAGTGYLDAILATFPADNFNSVFLAVQCGDAQWERNPAKYAVESAVDGRRYPFFGAAASGIGPCAYWPRQREEAATRLLPASHTALVVGATHDTATPYDGAVSLRRHLGERTRLVTLENARMHGLYARYGSACVDNAVTAYLVDGTQPPADLRCAS</sequence>
<gene>
    <name evidence="5" type="ORF">JOF53_004007</name>
</gene>
<protein>
    <submittedName>
        <fullName evidence="5">Pimeloyl-ACP methyl ester carboxylesterase</fullName>
    </submittedName>
</protein>